<protein>
    <submittedName>
        <fullName evidence="2">Uncharacterized protein</fullName>
    </submittedName>
</protein>
<organism evidence="2 3">
    <name type="scientific">Pyrrhoderma noxium</name>
    <dbReference type="NCBI Taxonomy" id="2282107"/>
    <lineage>
        <taxon>Eukaryota</taxon>
        <taxon>Fungi</taxon>
        <taxon>Dikarya</taxon>
        <taxon>Basidiomycota</taxon>
        <taxon>Agaricomycotina</taxon>
        <taxon>Agaricomycetes</taxon>
        <taxon>Hymenochaetales</taxon>
        <taxon>Hymenochaetaceae</taxon>
        <taxon>Pyrrhoderma</taxon>
    </lineage>
</organism>
<evidence type="ECO:0000313" key="3">
    <source>
        <dbReference type="Proteomes" id="UP000217199"/>
    </source>
</evidence>
<feature type="region of interest" description="Disordered" evidence="1">
    <location>
        <begin position="1"/>
        <end position="32"/>
    </location>
</feature>
<dbReference type="AlphaFoldDB" id="A0A286UK53"/>
<feature type="compositionally biased region" description="Low complexity" evidence="1">
    <location>
        <begin position="1"/>
        <end position="18"/>
    </location>
</feature>
<feature type="region of interest" description="Disordered" evidence="1">
    <location>
        <begin position="49"/>
        <end position="78"/>
    </location>
</feature>
<dbReference type="InParanoid" id="A0A286UK53"/>
<sequence length="267" mass="28943">MSTSSSGSKRPRSPSSTPKGKKPKSFAGFSSQTIPIPIPFDFNMEVNNTPASISPSSSPFLSPRQSSQPDISSGSPEEFTREWSNVLKDIAVISSDRVVDPASIMGQVVPIFMRLSNFIFASVTSPIPIVESKGRHLAHKLFYFASENYAQVNGAFSIINEEKLTHTITQVVDDSNIDLSSKIDNISSQFSALQHSFIQLANKVSHMETTTNTSIITSIPKTSNVTSSVQKNLPRTAQSFSSAVKHLPNPPSAFVKEVTSSSPDSDF</sequence>
<accession>A0A286UK53</accession>
<keyword evidence="3" id="KW-1185">Reference proteome</keyword>
<feature type="compositionally biased region" description="Low complexity" evidence="1">
    <location>
        <begin position="50"/>
        <end position="69"/>
    </location>
</feature>
<name>A0A286UK53_9AGAM</name>
<evidence type="ECO:0000256" key="1">
    <source>
        <dbReference type="SAM" id="MobiDB-lite"/>
    </source>
</evidence>
<proteinExistence type="predicted"/>
<reference evidence="2 3" key="1">
    <citation type="journal article" date="2017" name="Mol. Ecol.">
        <title>Comparative and population genomic landscape of Phellinus noxius: A hypervariable fungus causing root rot in trees.</title>
        <authorList>
            <person name="Chung C.L."/>
            <person name="Lee T.J."/>
            <person name="Akiba M."/>
            <person name="Lee H.H."/>
            <person name="Kuo T.H."/>
            <person name="Liu D."/>
            <person name="Ke H.M."/>
            <person name="Yokoi T."/>
            <person name="Roa M.B."/>
            <person name="Lu M.J."/>
            <person name="Chang Y.Y."/>
            <person name="Ann P.J."/>
            <person name="Tsai J.N."/>
            <person name="Chen C.Y."/>
            <person name="Tzean S.S."/>
            <person name="Ota Y."/>
            <person name="Hattori T."/>
            <person name="Sahashi N."/>
            <person name="Liou R.F."/>
            <person name="Kikuchi T."/>
            <person name="Tsai I.J."/>
        </authorList>
    </citation>
    <scope>NUCLEOTIDE SEQUENCE [LARGE SCALE GENOMIC DNA]</scope>
    <source>
        <strain evidence="2 3">FFPRI411160</strain>
    </source>
</reference>
<dbReference type="Proteomes" id="UP000217199">
    <property type="component" value="Unassembled WGS sequence"/>
</dbReference>
<evidence type="ECO:0000313" key="2">
    <source>
        <dbReference type="EMBL" id="PAV19993.1"/>
    </source>
</evidence>
<gene>
    <name evidence="2" type="ORF">PNOK_0492700</name>
</gene>
<dbReference type="EMBL" id="NBII01000004">
    <property type="protein sequence ID" value="PAV19993.1"/>
    <property type="molecule type" value="Genomic_DNA"/>
</dbReference>
<comment type="caution">
    <text evidence="2">The sequence shown here is derived from an EMBL/GenBank/DDBJ whole genome shotgun (WGS) entry which is preliminary data.</text>
</comment>